<feature type="compositionally biased region" description="Basic and acidic residues" evidence="1">
    <location>
        <begin position="216"/>
        <end position="228"/>
    </location>
</feature>
<sequence length="279" mass="31441">MDLDSPDLKTAMLARIRADAPRKVWTPSDFVDLASRDAVDKALQRLTKAETLRRIDRGLYDQPGFNKLTQKTNPPDPRSVIDAIARRDQTRMLVDGMTAANDLGLTDAVPAKIVVHTDARRRAIKFGNVTITFRPTAPSKLFWAGRPAMRVVQALHWLRDLLAREGESDQVRRKLGKLFKDPMAGPPLKTDLTAGMTALPTWMWVFLKPLVEHDAGDSRRHIRDGRDAADDDDDHDRHQRRMEGDDDQHHAAGVRPRRKPVSTQETRTAKRGATRAAKT</sequence>
<evidence type="ECO:0008006" key="4">
    <source>
        <dbReference type="Google" id="ProtNLM"/>
    </source>
</evidence>
<dbReference type="AlphaFoldDB" id="A0A327KP83"/>
<feature type="compositionally biased region" description="Basic residues" evidence="1">
    <location>
        <begin position="269"/>
        <end position="279"/>
    </location>
</feature>
<gene>
    <name evidence="2" type="ORF">CH338_10345</name>
</gene>
<reference evidence="2 3" key="1">
    <citation type="submission" date="2017-07" db="EMBL/GenBank/DDBJ databases">
        <title>Draft Genome Sequences of Select Purple Nonsulfur Bacteria.</title>
        <authorList>
            <person name="Lasarre B."/>
            <person name="Mckinlay J.B."/>
        </authorList>
    </citation>
    <scope>NUCLEOTIDE SEQUENCE [LARGE SCALE GENOMIC DNA]</scope>
    <source>
        <strain evidence="2 3">DSM 11907</strain>
    </source>
</reference>
<evidence type="ECO:0000313" key="3">
    <source>
        <dbReference type="Proteomes" id="UP000248863"/>
    </source>
</evidence>
<evidence type="ECO:0000256" key="1">
    <source>
        <dbReference type="SAM" id="MobiDB-lite"/>
    </source>
</evidence>
<dbReference type="EMBL" id="NPEU01000088">
    <property type="protein sequence ID" value="RAI39142.1"/>
    <property type="molecule type" value="Genomic_DNA"/>
</dbReference>
<dbReference type="OrthoDB" id="583588at2"/>
<feature type="region of interest" description="Disordered" evidence="1">
    <location>
        <begin position="216"/>
        <end position="279"/>
    </location>
</feature>
<dbReference type="InterPro" id="IPR045738">
    <property type="entry name" value="DUF6088"/>
</dbReference>
<name>A0A327KP83_9BRAD</name>
<proteinExistence type="predicted"/>
<protein>
    <recommendedName>
        <fullName evidence="4">Transcriptional regulator, AbiEi antitoxin, Type IV TA system</fullName>
    </recommendedName>
</protein>
<dbReference type="Proteomes" id="UP000248863">
    <property type="component" value="Unassembled WGS sequence"/>
</dbReference>
<comment type="caution">
    <text evidence="2">The sequence shown here is derived from an EMBL/GenBank/DDBJ whole genome shotgun (WGS) entry which is preliminary data.</text>
</comment>
<feature type="compositionally biased region" description="Basic and acidic residues" evidence="1">
    <location>
        <begin position="235"/>
        <end position="250"/>
    </location>
</feature>
<evidence type="ECO:0000313" key="2">
    <source>
        <dbReference type="EMBL" id="RAI39142.1"/>
    </source>
</evidence>
<organism evidence="2 3">
    <name type="scientific">Rhodoplanes elegans</name>
    <dbReference type="NCBI Taxonomy" id="29408"/>
    <lineage>
        <taxon>Bacteria</taxon>
        <taxon>Pseudomonadati</taxon>
        <taxon>Pseudomonadota</taxon>
        <taxon>Alphaproteobacteria</taxon>
        <taxon>Hyphomicrobiales</taxon>
        <taxon>Nitrobacteraceae</taxon>
        <taxon>Rhodoplanes</taxon>
    </lineage>
</organism>
<accession>A0A327KP83</accession>
<keyword evidence="3" id="KW-1185">Reference proteome</keyword>
<dbReference type="Pfam" id="PF19570">
    <property type="entry name" value="DUF6088"/>
    <property type="match status" value="1"/>
</dbReference>